<dbReference type="Proteomes" id="UP000285123">
    <property type="component" value="Unassembled WGS sequence"/>
</dbReference>
<organism evidence="2 3">
    <name type="scientific">Salinisphaera orenii YIM 95161</name>
    <dbReference type="NCBI Taxonomy" id="1051139"/>
    <lineage>
        <taxon>Bacteria</taxon>
        <taxon>Pseudomonadati</taxon>
        <taxon>Pseudomonadota</taxon>
        <taxon>Gammaproteobacteria</taxon>
        <taxon>Salinisphaerales</taxon>
        <taxon>Salinisphaeraceae</taxon>
        <taxon>Salinisphaera</taxon>
    </lineage>
</organism>
<evidence type="ECO:0000313" key="3">
    <source>
        <dbReference type="Proteomes" id="UP000285123"/>
    </source>
</evidence>
<reference evidence="2 3" key="1">
    <citation type="submission" date="2013-10" db="EMBL/GenBank/DDBJ databases">
        <title>Salinisphaera halophila YIM 95161 Genome Sequencing.</title>
        <authorList>
            <person name="Lai Q."/>
            <person name="Li C."/>
            <person name="Shao Z."/>
        </authorList>
    </citation>
    <scope>NUCLEOTIDE SEQUENCE [LARGE SCALE GENOMIC DNA]</scope>
    <source>
        <strain evidence="2 3">YIM 95161</strain>
    </source>
</reference>
<comment type="caution">
    <text evidence="2">The sequence shown here is derived from an EMBL/GenBank/DDBJ whole genome shotgun (WGS) entry which is preliminary data.</text>
</comment>
<evidence type="ECO:0000256" key="1">
    <source>
        <dbReference type="SAM" id="SignalP"/>
    </source>
</evidence>
<feature type="chain" id="PRO_5019407076" description="Lipoprotein" evidence="1">
    <location>
        <begin position="18"/>
        <end position="119"/>
    </location>
</feature>
<evidence type="ECO:0008006" key="4">
    <source>
        <dbReference type="Google" id="ProtNLM"/>
    </source>
</evidence>
<proteinExistence type="predicted"/>
<name>A0A423PRP8_9GAMM</name>
<dbReference type="EMBL" id="AYKF01000088">
    <property type="protein sequence ID" value="ROO28253.1"/>
    <property type="molecule type" value="Genomic_DNA"/>
</dbReference>
<gene>
    <name evidence="2" type="ORF">SAHL_10375</name>
</gene>
<protein>
    <recommendedName>
        <fullName evidence="4">Lipoprotein</fullName>
    </recommendedName>
</protein>
<sequence>MLAGVSAVLLVAVTACSSEPGAVYVDTWQSVDPNDTSVVTIERNNDNFRVDFNNDGDPSNDLFLHIENGALVAWNKTNGSGMKFTYIEPSDQLKWEATGTARVQQEFANQPTEFMLERK</sequence>
<evidence type="ECO:0000313" key="2">
    <source>
        <dbReference type="EMBL" id="ROO28253.1"/>
    </source>
</evidence>
<keyword evidence="1" id="KW-0732">Signal</keyword>
<dbReference type="AlphaFoldDB" id="A0A423PRP8"/>
<feature type="signal peptide" evidence="1">
    <location>
        <begin position="1"/>
        <end position="17"/>
    </location>
</feature>
<accession>A0A423PRP8</accession>